<dbReference type="Pfam" id="PF01425">
    <property type="entry name" value="Amidase"/>
    <property type="match status" value="1"/>
</dbReference>
<evidence type="ECO:0000259" key="2">
    <source>
        <dbReference type="Pfam" id="PF01425"/>
    </source>
</evidence>
<dbReference type="NCBIfam" id="NF005687">
    <property type="entry name" value="PRK07487.1"/>
    <property type="match status" value="1"/>
</dbReference>
<accession>A0ABV9XF92</accession>
<dbReference type="PANTHER" id="PTHR11895:SF7">
    <property type="entry name" value="GLUTAMYL-TRNA(GLN) AMIDOTRANSFERASE SUBUNIT A, MITOCHONDRIAL"/>
    <property type="match status" value="1"/>
</dbReference>
<dbReference type="Gene3D" id="3.90.1300.10">
    <property type="entry name" value="Amidase signature (AS) domain"/>
    <property type="match status" value="1"/>
</dbReference>
<evidence type="ECO:0000256" key="1">
    <source>
        <dbReference type="ARBA" id="ARBA00009199"/>
    </source>
</evidence>
<dbReference type="EMBL" id="JBHSJD010000007">
    <property type="protein sequence ID" value="MFC5022911.1"/>
    <property type="molecule type" value="Genomic_DNA"/>
</dbReference>
<name>A0ABV9XF92_9ACTN</name>
<dbReference type="InterPro" id="IPR000120">
    <property type="entry name" value="Amidase"/>
</dbReference>
<reference evidence="4" key="1">
    <citation type="journal article" date="2019" name="Int. J. Syst. Evol. Microbiol.">
        <title>The Global Catalogue of Microorganisms (GCM) 10K type strain sequencing project: providing services to taxonomists for standard genome sequencing and annotation.</title>
        <authorList>
            <consortium name="The Broad Institute Genomics Platform"/>
            <consortium name="The Broad Institute Genome Sequencing Center for Infectious Disease"/>
            <person name="Wu L."/>
            <person name="Ma J."/>
        </authorList>
    </citation>
    <scope>NUCLEOTIDE SEQUENCE [LARGE SCALE GENOMIC DNA]</scope>
    <source>
        <strain evidence="4">CGMCC 4.1648</strain>
    </source>
</reference>
<feature type="domain" description="Amidase" evidence="2">
    <location>
        <begin position="26"/>
        <end position="449"/>
    </location>
</feature>
<dbReference type="RefSeq" id="WP_345690417.1">
    <property type="nucleotide sequence ID" value="NZ_BAABIT010000001.1"/>
</dbReference>
<protein>
    <submittedName>
        <fullName evidence="3">Amidase</fullName>
    </submittedName>
</protein>
<evidence type="ECO:0000313" key="4">
    <source>
        <dbReference type="Proteomes" id="UP001595829"/>
    </source>
</evidence>
<comment type="caution">
    <text evidence="3">The sequence shown here is derived from an EMBL/GenBank/DDBJ whole genome shotgun (WGS) entry which is preliminary data.</text>
</comment>
<gene>
    <name evidence="3" type="ORF">ACFPM3_12290</name>
</gene>
<dbReference type="SUPFAM" id="SSF75304">
    <property type="entry name" value="Amidase signature (AS) enzymes"/>
    <property type="match status" value="1"/>
</dbReference>
<organism evidence="3 4">
    <name type="scientific">Streptomyces coeruleoprunus</name>
    <dbReference type="NCBI Taxonomy" id="285563"/>
    <lineage>
        <taxon>Bacteria</taxon>
        <taxon>Bacillati</taxon>
        <taxon>Actinomycetota</taxon>
        <taxon>Actinomycetes</taxon>
        <taxon>Kitasatosporales</taxon>
        <taxon>Streptomycetaceae</taxon>
        <taxon>Streptomyces</taxon>
    </lineage>
</organism>
<proteinExistence type="inferred from homology"/>
<dbReference type="Proteomes" id="UP001595829">
    <property type="component" value="Unassembled WGS sequence"/>
</dbReference>
<dbReference type="InterPro" id="IPR036928">
    <property type="entry name" value="AS_sf"/>
</dbReference>
<evidence type="ECO:0000313" key="3">
    <source>
        <dbReference type="EMBL" id="MFC5022911.1"/>
    </source>
</evidence>
<comment type="similarity">
    <text evidence="1">Belongs to the amidase family.</text>
</comment>
<dbReference type="PANTHER" id="PTHR11895">
    <property type="entry name" value="TRANSAMIDASE"/>
    <property type="match status" value="1"/>
</dbReference>
<sequence>MDGELWRWSASALAEATARGEVSAQEVTASHLERIAETNPEVNAITTLLADSAREAARDVDRRRAAGEPLGALAGVPFTVKENIHVAGSATTFGVPHFRDFVPAADAPPVRRLRRAGAVPVGRTNLPDLTIAGMHTTSTLYGATRNPWDPARTPGGTSGGDGVAVATGMAPLGLGNDSGGSLAVPAAFNGVAALRPSHGRFPMDHRIGPDDPGLSSQLFPVDGPLARTVADLRLVYEVLAGPDPQDPRAVPVPLDGPPVPGPVRVAVVADPGGHGVHPDVRAGVEAAAAALEDAGYAVEEARVPRLDEAVDAYCGLIFTEFALTWPTVGGLLTEESRRHVEYTLRDHPPVDLATYVRLTGVRMGIRRDWARFFEEFPLLLGPVSTDLPPFPGTMHASPEDNARTMGAVRLCRASTFVGAPSVALPVGVAGGLPQGVQLIGGMYREDLCLEAAAAVERRLGTLTPVTPVAAARLP</sequence>
<dbReference type="InterPro" id="IPR023631">
    <property type="entry name" value="Amidase_dom"/>
</dbReference>
<keyword evidence="4" id="KW-1185">Reference proteome</keyword>